<feature type="region of interest" description="Disordered" evidence="1">
    <location>
        <begin position="18"/>
        <end position="81"/>
    </location>
</feature>
<evidence type="ECO:0000256" key="1">
    <source>
        <dbReference type="SAM" id="MobiDB-lite"/>
    </source>
</evidence>
<reference evidence="2 3" key="1">
    <citation type="journal article" date="2018" name="Nat. Ecol. Evol.">
        <title>Pezizomycetes genomes reveal the molecular basis of ectomycorrhizal truffle lifestyle.</title>
        <authorList>
            <person name="Murat C."/>
            <person name="Payen T."/>
            <person name="Noel B."/>
            <person name="Kuo A."/>
            <person name="Morin E."/>
            <person name="Chen J."/>
            <person name="Kohler A."/>
            <person name="Krizsan K."/>
            <person name="Balestrini R."/>
            <person name="Da Silva C."/>
            <person name="Montanini B."/>
            <person name="Hainaut M."/>
            <person name="Levati E."/>
            <person name="Barry K.W."/>
            <person name="Belfiori B."/>
            <person name="Cichocki N."/>
            <person name="Clum A."/>
            <person name="Dockter R.B."/>
            <person name="Fauchery L."/>
            <person name="Guy J."/>
            <person name="Iotti M."/>
            <person name="Le Tacon F."/>
            <person name="Lindquist E.A."/>
            <person name="Lipzen A."/>
            <person name="Malagnac F."/>
            <person name="Mello A."/>
            <person name="Molinier V."/>
            <person name="Miyauchi S."/>
            <person name="Poulain J."/>
            <person name="Riccioni C."/>
            <person name="Rubini A."/>
            <person name="Sitrit Y."/>
            <person name="Splivallo R."/>
            <person name="Traeger S."/>
            <person name="Wang M."/>
            <person name="Zifcakova L."/>
            <person name="Wipf D."/>
            <person name="Zambonelli A."/>
            <person name="Paolocci F."/>
            <person name="Nowrousian M."/>
            <person name="Ottonello S."/>
            <person name="Baldrian P."/>
            <person name="Spatafora J.W."/>
            <person name="Henrissat B."/>
            <person name="Nagy L.G."/>
            <person name="Aury J.M."/>
            <person name="Wincker P."/>
            <person name="Grigoriev I.V."/>
            <person name="Bonfante P."/>
            <person name="Martin F.M."/>
        </authorList>
    </citation>
    <scope>NUCLEOTIDE SEQUENCE [LARGE SCALE GENOMIC DNA]</scope>
    <source>
        <strain evidence="2 3">120613-1</strain>
    </source>
</reference>
<organism evidence="2 3">
    <name type="scientific">Choiromyces venosus 120613-1</name>
    <dbReference type="NCBI Taxonomy" id="1336337"/>
    <lineage>
        <taxon>Eukaryota</taxon>
        <taxon>Fungi</taxon>
        <taxon>Dikarya</taxon>
        <taxon>Ascomycota</taxon>
        <taxon>Pezizomycotina</taxon>
        <taxon>Pezizomycetes</taxon>
        <taxon>Pezizales</taxon>
        <taxon>Tuberaceae</taxon>
        <taxon>Choiromyces</taxon>
    </lineage>
</organism>
<evidence type="ECO:0000313" key="2">
    <source>
        <dbReference type="EMBL" id="RPA91161.1"/>
    </source>
</evidence>
<protein>
    <submittedName>
        <fullName evidence="2">Uncharacterized protein</fullName>
    </submittedName>
</protein>
<keyword evidence="3" id="KW-1185">Reference proteome</keyword>
<accession>A0A3N4J3L8</accession>
<proteinExistence type="predicted"/>
<dbReference type="Proteomes" id="UP000276215">
    <property type="component" value="Unassembled WGS sequence"/>
</dbReference>
<dbReference type="EMBL" id="ML120503">
    <property type="protein sequence ID" value="RPA91161.1"/>
    <property type="molecule type" value="Genomic_DNA"/>
</dbReference>
<dbReference type="AlphaFoldDB" id="A0A3N4J3L8"/>
<gene>
    <name evidence="2" type="ORF">L873DRAFT_1819843</name>
</gene>
<evidence type="ECO:0000313" key="3">
    <source>
        <dbReference type="Proteomes" id="UP000276215"/>
    </source>
</evidence>
<sequence length="96" mass="10751">MPLPPLIACQFVQPRHRTDVYPPAASPLENDTTQPNTLPYPHSQPKPNVNPKHHLRAPVPEKPTLRTSPTPTPGVLKYSEFHPNNQPLQCCAYTRA</sequence>
<name>A0A3N4J3L8_9PEZI</name>